<name>A0A833NCM4_MARNT</name>
<keyword evidence="1" id="KW-0812">Transmembrane</keyword>
<comment type="caution">
    <text evidence="2">The sequence shown here is derived from an EMBL/GenBank/DDBJ whole genome shotgun (WGS) entry which is preliminary data.</text>
</comment>
<protein>
    <submittedName>
        <fullName evidence="2">Uncharacterized protein</fullName>
    </submittedName>
</protein>
<dbReference type="Proteomes" id="UP000469950">
    <property type="component" value="Unassembled WGS sequence"/>
</dbReference>
<keyword evidence="1" id="KW-1133">Transmembrane helix</keyword>
<accession>A0A833NCM4</accession>
<gene>
    <name evidence="2" type="ORF">F6453_2878</name>
</gene>
<dbReference type="AlphaFoldDB" id="A0A833NCM4"/>
<sequence length="42" mass="4683">MPMLYTYLIWGVLLVLLSGLVLVVTCNKEMLRMRLGTALLGS</sequence>
<proteinExistence type="predicted"/>
<reference evidence="2 3" key="1">
    <citation type="submission" date="2019-10" db="EMBL/GenBank/DDBJ databases">
        <title>Draft genome sequence of Marinobacter hydrocarbonoclasticus NCT7M from the microbiome of the marine copepod.</title>
        <authorList>
            <person name="Nuttall R."/>
            <person name="Sharma G."/>
            <person name="Moisander P."/>
        </authorList>
    </citation>
    <scope>NUCLEOTIDE SEQUENCE [LARGE SCALE GENOMIC DNA]</scope>
    <source>
        <strain evidence="2 3">NCT7M</strain>
    </source>
</reference>
<evidence type="ECO:0000313" key="2">
    <source>
        <dbReference type="EMBL" id="KAE8544839.1"/>
    </source>
</evidence>
<keyword evidence="1" id="KW-0472">Membrane</keyword>
<evidence type="ECO:0000256" key="1">
    <source>
        <dbReference type="SAM" id="Phobius"/>
    </source>
</evidence>
<dbReference type="EMBL" id="WBMP01000013">
    <property type="protein sequence ID" value="KAE8544839.1"/>
    <property type="molecule type" value="Genomic_DNA"/>
</dbReference>
<feature type="transmembrane region" description="Helical" evidence="1">
    <location>
        <begin position="6"/>
        <end position="26"/>
    </location>
</feature>
<organism evidence="2 3">
    <name type="scientific">Marinobacter nauticus</name>
    <name type="common">Marinobacter hydrocarbonoclasticus</name>
    <name type="synonym">Marinobacter aquaeolei</name>
    <dbReference type="NCBI Taxonomy" id="2743"/>
    <lineage>
        <taxon>Bacteria</taxon>
        <taxon>Pseudomonadati</taxon>
        <taxon>Pseudomonadota</taxon>
        <taxon>Gammaproteobacteria</taxon>
        <taxon>Pseudomonadales</taxon>
        <taxon>Marinobacteraceae</taxon>
        <taxon>Marinobacter</taxon>
    </lineage>
</organism>
<evidence type="ECO:0000313" key="3">
    <source>
        <dbReference type="Proteomes" id="UP000469950"/>
    </source>
</evidence>